<evidence type="ECO:0000313" key="2">
    <source>
        <dbReference type="Proteomes" id="UP000019460"/>
    </source>
</evidence>
<dbReference type="AlphaFoldDB" id="W9VFU4"/>
<evidence type="ECO:0000313" key="1">
    <source>
        <dbReference type="EMBL" id="EXJ14902.1"/>
    </source>
</evidence>
<name>W9VFU4_9GAMM</name>
<gene>
    <name evidence="1" type="ORF">D779_2108</name>
</gene>
<reference evidence="1 2" key="1">
    <citation type="submission" date="2012-11" db="EMBL/GenBank/DDBJ databases">
        <title>Genome assembly of Thiorhodococcus sp. AK35.</title>
        <authorList>
            <person name="Nupur N."/>
            <person name="Khatri I."/>
            <person name="Subramanian S."/>
            <person name="Pinnaka A."/>
        </authorList>
    </citation>
    <scope>NUCLEOTIDE SEQUENCE [LARGE SCALE GENOMIC DNA]</scope>
    <source>
        <strain evidence="1 2">AK35</strain>
    </source>
</reference>
<keyword evidence="2" id="KW-1185">Reference proteome</keyword>
<dbReference type="STRING" id="1249627.D779_2108"/>
<organism evidence="1 2">
    <name type="scientific">Imhoffiella purpurea</name>
    <dbReference type="NCBI Taxonomy" id="1249627"/>
    <lineage>
        <taxon>Bacteria</taxon>
        <taxon>Pseudomonadati</taxon>
        <taxon>Pseudomonadota</taxon>
        <taxon>Gammaproteobacteria</taxon>
        <taxon>Chromatiales</taxon>
        <taxon>Chromatiaceae</taxon>
        <taxon>Imhoffiella</taxon>
    </lineage>
</organism>
<accession>W9VFU4</accession>
<dbReference type="Gene3D" id="1.10.287.950">
    <property type="entry name" value="Methyl-accepting chemotaxis protein"/>
    <property type="match status" value="1"/>
</dbReference>
<protein>
    <submittedName>
        <fullName evidence="1">Methyl-accepting chemotaxis protein</fullName>
    </submittedName>
</protein>
<proteinExistence type="predicted"/>
<sequence>MTALNDMNAQIASAAEEQAAVAEEVNRNIHHITKTVDDTASGSERLSQASDALARLAAEMQEQIGHFKV</sequence>
<dbReference type="Proteomes" id="UP000019460">
    <property type="component" value="Unassembled WGS sequence"/>
</dbReference>
<dbReference type="PANTHER" id="PTHR32089:SF112">
    <property type="entry name" value="LYSOZYME-LIKE PROTEIN-RELATED"/>
    <property type="match status" value="1"/>
</dbReference>
<dbReference type="PANTHER" id="PTHR32089">
    <property type="entry name" value="METHYL-ACCEPTING CHEMOTAXIS PROTEIN MCPB"/>
    <property type="match status" value="1"/>
</dbReference>
<comment type="caution">
    <text evidence="1">The sequence shown here is derived from an EMBL/GenBank/DDBJ whole genome shotgun (WGS) entry which is preliminary data.</text>
</comment>
<dbReference type="SUPFAM" id="SSF58104">
    <property type="entry name" value="Methyl-accepting chemotaxis protein (MCP) signaling domain"/>
    <property type="match status" value="1"/>
</dbReference>
<dbReference type="eggNOG" id="COG0840">
    <property type="taxonomic scope" value="Bacteria"/>
</dbReference>
<dbReference type="EMBL" id="AONC01000035">
    <property type="protein sequence ID" value="EXJ14902.1"/>
    <property type="molecule type" value="Genomic_DNA"/>
</dbReference>